<protein>
    <submittedName>
        <fullName evidence="1">Uncharacterized protein</fullName>
    </submittedName>
</protein>
<keyword evidence="2" id="KW-1185">Reference proteome</keyword>
<accession>A0AA40FSE4</accession>
<organism evidence="1 2">
    <name type="scientific">Melipona bicolor</name>
    <dbReference type="NCBI Taxonomy" id="60889"/>
    <lineage>
        <taxon>Eukaryota</taxon>
        <taxon>Metazoa</taxon>
        <taxon>Ecdysozoa</taxon>
        <taxon>Arthropoda</taxon>
        <taxon>Hexapoda</taxon>
        <taxon>Insecta</taxon>
        <taxon>Pterygota</taxon>
        <taxon>Neoptera</taxon>
        <taxon>Endopterygota</taxon>
        <taxon>Hymenoptera</taxon>
        <taxon>Apocrita</taxon>
        <taxon>Aculeata</taxon>
        <taxon>Apoidea</taxon>
        <taxon>Anthophila</taxon>
        <taxon>Apidae</taxon>
        <taxon>Melipona</taxon>
    </lineage>
</organism>
<gene>
    <name evidence="1" type="ORF">K0M31_006834</name>
</gene>
<sequence length="97" mass="11470">MQFKAELHLLDSFNESLRQVIDVEKCLYDVKHDQNKELPLQHSQSNDQVKSYFSKVTDEKNTNDMEHSDEINISHKHVVTDKGRKFSKLSVIIYENY</sequence>
<dbReference type="Proteomes" id="UP001177670">
    <property type="component" value="Unassembled WGS sequence"/>
</dbReference>
<name>A0AA40FSE4_9HYME</name>
<evidence type="ECO:0000313" key="1">
    <source>
        <dbReference type="EMBL" id="KAK1124483.1"/>
    </source>
</evidence>
<evidence type="ECO:0000313" key="2">
    <source>
        <dbReference type="Proteomes" id="UP001177670"/>
    </source>
</evidence>
<proteinExistence type="predicted"/>
<dbReference type="AlphaFoldDB" id="A0AA40FSE4"/>
<reference evidence="1" key="1">
    <citation type="submission" date="2021-10" db="EMBL/GenBank/DDBJ databases">
        <title>Melipona bicolor Genome sequencing and assembly.</title>
        <authorList>
            <person name="Araujo N.S."/>
            <person name="Arias M.C."/>
        </authorList>
    </citation>
    <scope>NUCLEOTIDE SEQUENCE</scope>
    <source>
        <strain evidence="1">USP_2M_L1-L4_2017</strain>
        <tissue evidence="1">Whole body</tissue>
    </source>
</reference>
<dbReference type="EMBL" id="JAHYIQ010000018">
    <property type="protein sequence ID" value="KAK1124483.1"/>
    <property type="molecule type" value="Genomic_DNA"/>
</dbReference>
<comment type="caution">
    <text evidence="1">The sequence shown here is derived from an EMBL/GenBank/DDBJ whole genome shotgun (WGS) entry which is preliminary data.</text>
</comment>